<dbReference type="OrthoDB" id="9803333at2"/>
<accession>Q10Y64</accession>
<comment type="similarity">
    <text evidence="1">Belongs to the short-chain dehydrogenases/reductases (SDR) family.</text>
</comment>
<dbReference type="SUPFAM" id="SSF51735">
    <property type="entry name" value="NAD(P)-binding Rossmann-fold domains"/>
    <property type="match status" value="1"/>
</dbReference>
<dbReference type="AlphaFoldDB" id="Q10Y64"/>
<dbReference type="InterPro" id="IPR002347">
    <property type="entry name" value="SDR_fam"/>
</dbReference>
<dbReference type="PANTHER" id="PTHR42879">
    <property type="entry name" value="3-OXOACYL-(ACYL-CARRIER-PROTEIN) REDUCTASE"/>
    <property type="match status" value="1"/>
</dbReference>
<protein>
    <submittedName>
        <fullName evidence="2">3-oxoacyl-(Acyl-carrier protein) reductase</fullName>
    </submittedName>
</protein>
<evidence type="ECO:0000256" key="1">
    <source>
        <dbReference type="ARBA" id="ARBA00006484"/>
    </source>
</evidence>
<dbReference type="InterPro" id="IPR050259">
    <property type="entry name" value="SDR"/>
</dbReference>
<dbReference type="HOGENOM" id="CLU_2157269_0_0_3"/>
<dbReference type="Pfam" id="PF00106">
    <property type="entry name" value="adh_short"/>
    <property type="match status" value="1"/>
</dbReference>
<dbReference type="InterPro" id="IPR036291">
    <property type="entry name" value="NAD(P)-bd_dom_sf"/>
</dbReference>
<evidence type="ECO:0000313" key="2">
    <source>
        <dbReference type="EMBL" id="ABG52810.1"/>
    </source>
</evidence>
<name>Q10Y64_TRIEI</name>
<dbReference type="STRING" id="203124.Tery_3758"/>
<gene>
    <name evidence="2" type="ordered locus">Tery_3758</name>
</gene>
<reference evidence="2" key="1">
    <citation type="submission" date="2006-06" db="EMBL/GenBank/DDBJ databases">
        <title>Complete sequence of Trichodesmium erythraeum IMS101.</title>
        <authorList>
            <consortium name="US DOE Joint Genome Institute"/>
            <person name="Copeland A."/>
            <person name="Lucas S."/>
            <person name="Lapidus A."/>
            <person name="Barry K."/>
            <person name="Detter J.C."/>
            <person name="Glavina del Rio T."/>
            <person name="Hammon N."/>
            <person name="Israni S."/>
            <person name="Dalin E."/>
            <person name="Tice H."/>
            <person name="Pitluck S."/>
            <person name="Kiss H."/>
            <person name="Munk A.C."/>
            <person name="Brettin T."/>
            <person name="Bruce D."/>
            <person name="Han C."/>
            <person name="Tapia R."/>
            <person name="Gilna P."/>
            <person name="Schmutz J."/>
            <person name="Larimer F."/>
            <person name="Land M."/>
            <person name="Hauser L."/>
            <person name="Kyrpides N."/>
            <person name="Kim E."/>
            <person name="Richardson P."/>
        </authorList>
    </citation>
    <scope>NUCLEOTIDE SEQUENCE [LARGE SCALE GENOMIC DNA]</scope>
    <source>
        <strain evidence="2">IMS101</strain>
    </source>
</reference>
<dbReference type="eggNOG" id="COG1028">
    <property type="taxonomic scope" value="Bacteria"/>
</dbReference>
<dbReference type="KEGG" id="ter:Tery_3758"/>
<sequence length="111" mass="12255">MAGVNNPDTVQKMVDFAIEKFGAVDIAVSNISLEKRQNFLDISLKDWHEVIKTNLNSAFYLAKAIIPGMKARRWGRIIYISGYYGSIGTLYQAHNVTCKGGLNAFAKAIAT</sequence>
<proteinExistence type="inferred from homology"/>
<dbReference type="EMBL" id="CP000393">
    <property type="protein sequence ID" value="ABG52810.1"/>
    <property type="molecule type" value="Genomic_DNA"/>
</dbReference>
<dbReference type="Gene3D" id="3.40.50.720">
    <property type="entry name" value="NAD(P)-binding Rossmann-like Domain"/>
    <property type="match status" value="1"/>
</dbReference>
<organism evidence="2">
    <name type="scientific">Trichodesmium erythraeum (strain IMS101)</name>
    <dbReference type="NCBI Taxonomy" id="203124"/>
    <lineage>
        <taxon>Bacteria</taxon>
        <taxon>Bacillati</taxon>
        <taxon>Cyanobacteriota</taxon>
        <taxon>Cyanophyceae</taxon>
        <taxon>Oscillatoriophycideae</taxon>
        <taxon>Oscillatoriales</taxon>
        <taxon>Microcoleaceae</taxon>
        <taxon>Trichodesmium</taxon>
    </lineage>
</organism>